<protein>
    <recommendedName>
        <fullName evidence="7 8">Small ribosomal subunit protein uS3</fullName>
    </recommendedName>
</protein>
<dbReference type="PANTHER" id="PTHR11760:SF19">
    <property type="entry name" value="SMALL RIBOSOMAL SUBUNIT PROTEIN US3C"/>
    <property type="match status" value="1"/>
</dbReference>
<dbReference type="GO" id="GO:0003729">
    <property type="term" value="F:mRNA binding"/>
    <property type="evidence" value="ECO:0007669"/>
    <property type="project" value="UniProtKB-UniRule"/>
</dbReference>
<evidence type="ECO:0000256" key="6">
    <source>
        <dbReference type="ARBA" id="ARBA00024998"/>
    </source>
</evidence>
<dbReference type="FunFam" id="3.30.300.20:FF:000001">
    <property type="entry name" value="30S ribosomal protein S3"/>
    <property type="match status" value="1"/>
</dbReference>
<keyword evidence="5 8" id="KW-0687">Ribonucleoprotein</keyword>
<accession>A0A1F5DQJ9</accession>
<dbReference type="Proteomes" id="UP000178764">
    <property type="component" value="Unassembled WGS sequence"/>
</dbReference>
<dbReference type="InterPro" id="IPR001351">
    <property type="entry name" value="Ribosomal_uS3_C"/>
</dbReference>
<evidence type="ECO:0000256" key="4">
    <source>
        <dbReference type="ARBA" id="ARBA00022980"/>
    </source>
</evidence>
<comment type="subunit">
    <text evidence="8">Part of the 30S ribosomal subunit. Forms a tight complex with proteins S10 and S14.</text>
</comment>
<feature type="domain" description="KH type-2" evidence="9">
    <location>
        <begin position="38"/>
        <end position="117"/>
    </location>
</feature>
<dbReference type="InterPro" id="IPR004044">
    <property type="entry name" value="KH_dom_type_2"/>
</dbReference>
<dbReference type="NCBIfam" id="TIGR01009">
    <property type="entry name" value="rpsC_bact"/>
    <property type="match status" value="1"/>
</dbReference>
<comment type="caution">
    <text evidence="10">The sequence shown here is derived from an EMBL/GenBank/DDBJ whole genome shotgun (WGS) entry which is preliminary data.</text>
</comment>
<name>A0A1F5DQJ9_9BACT</name>
<gene>
    <name evidence="8" type="primary">rpsC</name>
    <name evidence="10" type="ORF">A2V71_00925</name>
</gene>
<keyword evidence="3 8" id="KW-0694">RNA-binding</keyword>
<proteinExistence type="inferred from homology"/>
<dbReference type="Pfam" id="PF07650">
    <property type="entry name" value="KH_2"/>
    <property type="match status" value="1"/>
</dbReference>
<comment type="similarity">
    <text evidence="1 8">Belongs to the universal ribosomal protein uS3 family.</text>
</comment>
<evidence type="ECO:0000256" key="2">
    <source>
        <dbReference type="ARBA" id="ARBA00022730"/>
    </source>
</evidence>
<dbReference type="InterPro" id="IPR015946">
    <property type="entry name" value="KH_dom-like_a/b"/>
</dbReference>
<comment type="function">
    <text evidence="6 8">Binds the lower part of the 30S subunit head. Binds mRNA in the 70S ribosome, positioning it for translation.</text>
</comment>
<dbReference type="SMART" id="SM00322">
    <property type="entry name" value="KH"/>
    <property type="match status" value="1"/>
</dbReference>
<evidence type="ECO:0000256" key="7">
    <source>
        <dbReference type="ARBA" id="ARBA00035257"/>
    </source>
</evidence>
<dbReference type="GO" id="GO:0022627">
    <property type="term" value="C:cytosolic small ribosomal subunit"/>
    <property type="evidence" value="ECO:0007669"/>
    <property type="project" value="TreeGrafter"/>
</dbReference>
<dbReference type="SUPFAM" id="SSF54814">
    <property type="entry name" value="Prokaryotic type KH domain (KH-domain type II)"/>
    <property type="match status" value="1"/>
</dbReference>
<evidence type="ECO:0000256" key="8">
    <source>
        <dbReference type="HAMAP-Rule" id="MF_01309"/>
    </source>
</evidence>
<dbReference type="AlphaFoldDB" id="A0A1F5DQJ9"/>
<dbReference type="PROSITE" id="PS50823">
    <property type="entry name" value="KH_TYPE_2"/>
    <property type="match status" value="1"/>
</dbReference>
<dbReference type="SUPFAM" id="SSF54821">
    <property type="entry name" value="Ribosomal protein S3 C-terminal domain"/>
    <property type="match status" value="1"/>
</dbReference>
<keyword evidence="2 8" id="KW-0699">rRNA-binding</keyword>
<dbReference type="GO" id="GO:0019843">
    <property type="term" value="F:rRNA binding"/>
    <property type="evidence" value="ECO:0007669"/>
    <property type="project" value="UniProtKB-UniRule"/>
</dbReference>
<evidence type="ECO:0000313" key="11">
    <source>
        <dbReference type="Proteomes" id="UP000178764"/>
    </source>
</evidence>
<dbReference type="EMBL" id="MEZT01000003">
    <property type="protein sequence ID" value="OGD57365.1"/>
    <property type="molecule type" value="Genomic_DNA"/>
</dbReference>
<dbReference type="Pfam" id="PF00189">
    <property type="entry name" value="Ribosomal_S3_C"/>
    <property type="match status" value="1"/>
</dbReference>
<keyword evidence="4 8" id="KW-0689">Ribosomal protein</keyword>
<dbReference type="Gene3D" id="3.30.1140.32">
    <property type="entry name" value="Ribosomal protein S3, C-terminal domain"/>
    <property type="match status" value="1"/>
</dbReference>
<evidence type="ECO:0000313" key="10">
    <source>
        <dbReference type="EMBL" id="OGD57365.1"/>
    </source>
</evidence>
<dbReference type="GO" id="GO:0003735">
    <property type="term" value="F:structural constituent of ribosome"/>
    <property type="evidence" value="ECO:0007669"/>
    <property type="project" value="InterPro"/>
</dbReference>
<dbReference type="Gene3D" id="3.30.300.20">
    <property type="match status" value="1"/>
</dbReference>
<dbReference type="InterPro" id="IPR004087">
    <property type="entry name" value="KH_dom"/>
</dbReference>
<evidence type="ECO:0000256" key="5">
    <source>
        <dbReference type="ARBA" id="ARBA00023274"/>
    </source>
</evidence>
<dbReference type="PANTHER" id="PTHR11760">
    <property type="entry name" value="30S/40S RIBOSOMAL PROTEIN S3"/>
    <property type="match status" value="1"/>
</dbReference>
<dbReference type="InterPro" id="IPR036419">
    <property type="entry name" value="Ribosomal_S3_C_sf"/>
</dbReference>
<evidence type="ECO:0000256" key="1">
    <source>
        <dbReference type="ARBA" id="ARBA00010761"/>
    </source>
</evidence>
<dbReference type="InterPro" id="IPR005704">
    <property type="entry name" value="Ribosomal_uS3_bac-typ"/>
</dbReference>
<dbReference type="InterPro" id="IPR009019">
    <property type="entry name" value="KH_sf_prok-type"/>
</dbReference>
<organism evidence="10 11">
    <name type="scientific">Candidatus Berkelbacteria bacterium RBG_13_40_8</name>
    <dbReference type="NCBI Taxonomy" id="1797467"/>
    <lineage>
        <taxon>Bacteria</taxon>
        <taxon>Candidatus Berkelbacteria</taxon>
    </lineage>
</organism>
<reference evidence="10 11" key="1">
    <citation type="journal article" date="2016" name="Nat. Commun.">
        <title>Thousands of microbial genomes shed light on interconnected biogeochemical processes in an aquifer system.</title>
        <authorList>
            <person name="Anantharaman K."/>
            <person name="Brown C.T."/>
            <person name="Hug L.A."/>
            <person name="Sharon I."/>
            <person name="Castelle C.J."/>
            <person name="Probst A.J."/>
            <person name="Thomas B.C."/>
            <person name="Singh A."/>
            <person name="Wilkins M.J."/>
            <person name="Karaoz U."/>
            <person name="Brodie E.L."/>
            <person name="Williams K.H."/>
            <person name="Hubbard S.S."/>
            <person name="Banfield J.F."/>
        </authorList>
    </citation>
    <scope>NUCLEOTIDE SEQUENCE [LARGE SCALE GENOMIC DNA]</scope>
</reference>
<evidence type="ECO:0000259" key="9">
    <source>
        <dbReference type="PROSITE" id="PS50823"/>
    </source>
</evidence>
<dbReference type="GO" id="GO:0006412">
    <property type="term" value="P:translation"/>
    <property type="evidence" value="ECO:0007669"/>
    <property type="project" value="UniProtKB-UniRule"/>
</dbReference>
<dbReference type="CDD" id="cd02412">
    <property type="entry name" value="KH-II_30S_S3"/>
    <property type="match status" value="1"/>
</dbReference>
<evidence type="ECO:0000256" key="3">
    <source>
        <dbReference type="ARBA" id="ARBA00022884"/>
    </source>
</evidence>
<dbReference type="HAMAP" id="MF_01309_B">
    <property type="entry name" value="Ribosomal_uS3_B"/>
    <property type="match status" value="1"/>
</dbReference>
<sequence length="222" mass="24835">MGQKVNPKSFRLPITKNWQSKWFGKKDFHTNIADDLEIRKAVVKRFGKMAGIGNVEILRDPDSVIINIYSSKPGIIIGRSGQGINDLKNYIISNVPSYRQRSSNKLPKIKIEILEIKNPEIHAQLVAENIALQIEKRIAYKRAAKQAISKAMEKKAQGIKVQISGRLGGAEIARSEKYGEKSVPLGRLKADIDFGYAVALTTYGTIGVKVWIYKGERAVEQE</sequence>
<dbReference type="InterPro" id="IPR057258">
    <property type="entry name" value="Ribosomal_uS3"/>
</dbReference>